<evidence type="ECO:0000313" key="5">
    <source>
        <dbReference type="Proteomes" id="UP000003240"/>
    </source>
</evidence>
<dbReference type="GO" id="GO:0009279">
    <property type="term" value="C:cell outer membrane"/>
    <property type="evidence" value="ECO:0007669"/>
    <property type="project" value="TreeGrafter"/>
</dbReference>
<dbReference type="InterPro" id="IPR005653">
    <property type="entry name" value="OstA-like_N"/>
</dbReference>
<dbReference type="PANTHER" id="PTHR36504">
    <property type="entry name" value="LIPOPOLYSACCHARIDE EXPORT SYSTEM PROTEIN LPTA"/>
    <property type="match status" value="1"/>
</dbReference>
<evidence type="ECO:0000259" key="3">
    <source>
        <dbReference type="Pfam" id="PF03968"/>
    </source>
</evidence>
<dbReference type="RefSeq" id="WP_004097320.1">
    <property type="nucleotide sequence ID" value="NZ_AFGF01000157.1"/>
</dbReference>
<evidence type="ECO:0000256" key="2">
    <source>
        <dbReference type="SAM" id="SignalP"/>
    </source>
</evidence>
<feature type="chain" id="PRO_5003366555" evidence="2">
    <location>
        <begin position="27"/>
        <end position="244"/>
    </location>
</feature>
<accession>F7NLZ9</accession>
<feature type="domain" description="Organic solvent tolerance-like N-terminal" evidence="3">
    <location>
        <begin position="102"/>
        <end position="226"/>
    </location>
</feature>
<organism evidence="4 5">
    <name type="scientific">Acetonema longum DSM 6540</name>
    <dbReference type="NCBI Taxonomy" id="1009370"/>
    <lineage>
        <taxon>Bacteria</taxon>
        <taxon>Bacillati</taxon>
        <taxon>Bacillota</taxon>
        <taxon>Negativicutes</taxon>
        <taxon>Acetonemataceae</taxon>
        <taxon>Acetonema</taxon>
    </lineage>
</organism>
<dbReference type="OrthoDB" id="1678041at2"/>
<reference evidence="4 5" key="1">
    <citation type="journal article" date="2011" name="EMBO J.">
        <title>Structural diversity of bacterial flagellar motors.</title>
        <authorList>
            <person name="Chen S."/>
            <person name="Beeby M."/>
            <person name="Murphy G.E."/>
            <person name="Leadbetter J.R."/>
            <person name="Hendrixson D.R."/>
            <person name="Briegel A."/>
            <person name="Li Z."/>
            <person name="Shi J."/>
            <person name="Tocheva E.I."/>
            <person name="Muller A."/>
            <person name="Dobro M.J."/>
            <person name="Jensen G.J."/>
        </authorList>
    </citation>
    <scope>NUCLEOTIDE SEQUENCE [LARGE SCALE GENOMIC DNA]</scope>
    <source>
        <strain evidence="4 5">DSM 6540</strain>
    </source>
</reference>
<protein>
    <submittedName>
        <fullName evidence="4">OstA family protein</fullName>
    </submittedName>
</protein>
<proteinExistence type="predicted"/>
<sequence>MKRTRQLALYLLPFLLAASLFSAAYAQQSPFSLEADVIEYNAKTGMMSASGSRGVKVMQANLVMTGQTAVYNTQTGQGVINGGVEAVQGSSRLTASQIQSFDNNQRLLASGNVVMTKEADKLYAPQLEYFPDRQYAIATGGAKMLTADSVITADRIENFAGDGRSVAKGDVHILSDARELEARADEAAYYAPRPQEQGKVVLTGNARAVQQGNTVIGQAITLYLDDKAMDAAGRTRLTLIPGSM</sequence>
<dbReference type="GO" id="GO:0017089">
    <property type="term" value="F:glycolipid transfer activity"/>
    <property type="evidence" value="ECO:0007669"/>
    <property type="project" value="TreeGrafter"/>
</dbReference>
<evidence type="ECO:0000256" key="1">
    <source>
        <dbReference type="ARBA" id="ARBA00022729"/>
    </source>
</evidence>
<evidence type="ECO:0000313" key="4">
    <source>
        <dbReference type="EMBL" id="EGO62925.1"/>
    </source>
</evidence>
<gene>
    <name evidence="4" type="ORF">ALO_15627</name>
</gene>
<dbReference type="Proteomes" id="UP000003240">
    <property type="component" value="Unassembled WGS sequence"/>
</dbReference>
<dbReference type="Pfam" id="PF03968">
    <property type="entry name" value="LptD_N"/>
    <property type="match status" value="1"/>
</dbReference>
<feature type="signal peptide" evidence="2">
    <location>
        <begin position="1"/>
        <end position="26"/>
    </location>
</feature>
<dbReference type="GO" id="GO:0030288">
    <property type="term" value="C:outer membrane-bounded periplasmic space"/>
    <property type="evidence" value="ECO:0007669"/>
    <property type="project" value="TreeGrafter"/>
</dbReference>
<dbReference type="GO" id="GO:0015920">
    <property type="term" value="P:lipopolysaccharide transport"/>
    <property type="evidence" value="ECO:0007669"/>
    <property type="project" value="TreeGrafter"/>
</dbReference>
<dbReference type="EMBL" id="AFGF01000157">
    <property type="protein sequence ID" value="EGO62925.1"/>
    <property type="molecule type" value="Genomic_DNA"/>
</dbReference>
<dbReference type="InterPro" id="IPR052037">
    <property type="entry name" value="LPS_export_LptA"/>
</dbReference>
<dbReference type="Gene3D" id="2.60.450.10">
    <property type="entry name" value="Lipopolysaccharide (LPS) transport protein A like domain"/>
    <property type="match status" value="2"/>
</dbReference>
<dbReference type="eggNOG" id="COG1934">
    <property type="taxonomic scope" value="Bacteria"/>
</dbReference>
<dbReference type="AlphaFoldDB" id="F7NLZ9"/>
<keyword evidence="1 2" id="KW-0732">Signal</keyword>
<comment type="caution">
    <text evidence="4">The sequence shown here is derived from an EMBL/GenBank/DDBJ whole genome shotgun (WGS) entry which is preliminary data.</text>
</comment>
<name>F7NLZ9_9FIRM</name>
<keyword evidence="5" id="KW-1185">Reference proteome</keyword>
<dbReference type="STRING" id="1009370.ALO_15627"/>
<dbReference type="PANTHER" id="PTHR36504:SF1">
    <property type="entry name" value="LIPOPOLYSACCHARIDE EXPORT SYSTEM PROTEIN LPTA"/>
    <property type="match status" value="1"/>
</dbReference>